<sequence length="74" mass="7567">MGRLAVTGKRLGYLAFLSAIALFTVGMVGDFSDGIATALVVLLVAGSIVLAPAIVLHYAVQAAADEDAGRPSRH</sequence>
<dbReference type="EMBL" id="UINC01002155">
    <property type="protein sequence ID" value="SUZ93543.1"/>
    <property type="molecule type" value="Genomic_DNA"/>
</dbReference>
<feature type="transmembrane region" description="Helical" evidence="1">
    <location>
        <begin position="35"/>
        <end position="60"/>
    </location>
</feature>
<proteinExistence type="predicted"/>
<organism evidence="2">
    <name type="scientific">marine metagenome</name>
    <dbReference type="NCBI Taxonomy" id="408172"/>
    <lineage>
        <taxon>unclassified sequences</taxon>
        <taxon>metagenomes</taxon>
        <taxon>ecological metagenomes</taxon>
    </lineage>
</organism>
<gene>
    <name evidence="2" type="ORF">METZ01_LOCUS46397</name>
</gene>
<keyword evidence="1" id="KW-1133">Transmembrane helix</keyword>
<dbReference type="AlphaFoldDB" id="A0A381RX84"/>
<accession>A0A381RX84</accession>
<keyword evidence="1" id="KW-0812">Transmembrane</keyword>
<name>A0A381RX84_9ZZZZ</name>
<feature type="transmembrane region" description="Helical" evidence="1">
    <location>
        <begin position="12"/>
        <end position="29"/>
    </location>
</feature>
<reference evidence="2" key="1">
    <citation type="submission" date="2018-05" db="EMBL/GenBank/DDBJ databases">
        <authorList>
            <person name="Lanie J.A."/>
            <person name="Ng W.-L."/>
            <person name="Kazmierczak K.M."/>
            <person name="Andrzejewski T.M."/>
            <person name="Davidsen T.M."/>
            <person name="Wayne K.J."/>
            <person name="Tettelin H."/>
            <person name="Glass J.I."/>
            <person name="Rusch D."/>
            <person name="Podicherti R."/>
            <person name="Tsui H.-C.T."/>
            <person name="Winkler M.E."/>
        </authorList>
    </citation>
    <scope>NUCLEOTIDE SEQUENCE</scope>
</reference>
<evidence type="ECO:0000313" key="2">
    <source>
        <dbReference type="EMBL" id="SUZ93543.1"/>
    </source>
</evidence>
<protein>
    <submittedName>
        <fullName evidence="2">Uncharacterized protein</fullName>
    </submittedName>
</protein>
<evidence type="ECO:0000256" key="1">
    <source>
        <dbReference type="SAM" id="Phobius"/>
    </source>
</evidence>
<keyword evidence="1" id="KW-0472">Membrane</keyword>